<accession>D8U411</accession>
<keyword evidence="2" id="KW-1133">Transmembrane helix</keyword>
<dbReference type="KEGG" id="vcn:VOLCADRAFT_94256"/>
<evidence type="ECO:0000313" key="4">
    <source>
        <dbReference type="Proteomes" id="UP000001058"/>
    </source>
</evidence>
<evidence type="ECO:0000313" key="3">
    <source>
        <dbReference type="EMBL" id="EFJ45515.1"/>
    </source>
</evidence>
<keyword evidence="2" id="KW-0472">Membrane</keyword>
<protein>
    <submittedName>
        <fullName evidence="3">Uncharacterized protein</fullName>
    </submittedName>
</protein>
<feature type="region of interest" description="Disordered" evidence="1">
    <location>
        <begin position="55"/>
        <end position="92"/>
    </location>
</feature>
<feature type="transmembrane region" description="Helical" evidence="2">
    <location>
        <begin position="6"/>
        <end position="37"/>
    </location>
</feature>
<dbReference type="AlphaFoldDB" id="D8U411"/>
<evidence type="ECO:0000256" key="1">
    <source>
        <dbReference type="SAM" id="MobiDB-lite"/>
    </source>
</evidence>
<keyword evidence="2" id="KW-0812">Transmembrane</keyword>
<proteinExistence type="predicted"/>
<dbReference type="GeneID" id="9622461"/>
<feature type="region of interest" description="Disordered" evidence="1">
    <location>
        <begin position="152"/>
        <end position="174"/>
    </location>
</feature>
<dbReference type="RefSeq" id="XP_002953542.1">
    <property type="nucleotide sequence ID" value="XM_002953496.1"/>
</dbReference>
<name>D8U411_VOLCA</name>
<dbReference type="EMBL" id="GL378357">
    <property type="protein sequence ID" value="EFJ45515.1"/>
    <property type="molecule type" value="Genomic_DNA"/>
</dbReference>
<feature type="compositionally biased region" description="Basic residues" evidence="1">
    <location>
        <begin position="55"/>
        <end position="66"/>
    </location>
</feature>
<keyword evidence="4" id="KW-1185">Reference proteome</keyword>
<dbReference type="InParanoid" id="D8U411"/>
<evidence type="ECO:0000256" key="2">
    <source>
        <dbReference type="SAM" id="Phobius"/>
    </source>
</evidence>
<sequence>MIAVWIVLLLAVVILFLLLLVVVVLVVMILVVVLVLLNIALTSISKMLPTTFKTRRHSTTTIRHPRGPPLSKVYQEQPQHKRSMTGKKANTTGDNLANTLAFEAAGEGGSGQLSSATQRDLEAPEDLMSGNVDQVTLQQLLLGVLSAAQAKAQKAPARDPQTAPSKPRDCPPDVVIVKDINSMPSAREKFTAIRTDVQANDAPKLTASHMAITLPRSKTGQEGKGQTARIARVGGVACLVDLTDRLLWSGNSTLVPSFPAEGVCPLLCRVKCPSFTSGRLGPVGDLVIVQPTRNARRISVQRSLHGQSTSFVAR</sequence>
<gene>
    <name evidence="3" type="ORF">VOLCADRAFT_94256</name>
</gene>
<reference evidence="3 4" key="1">
    <citation type="journal article" date="2010" name="Science">
        <title>Genomic analysis of organismal complexity in the multicellular green alga Volvox carteri.</title>
        <authorList>
            <person name="Prochnik S.E."/>
            <person name="Umen J."/>
            <person name="Nedelcu A.M."/>
            <person name="Hallmann A."/>
            <person name="Miller S.M."/>
            <person name="Nishii I."/>
            <person name="Ferris P."/>
            <person name="Kuo A."/>
            <person name="Mitros T."/>
            <person name="Fritz-Laylin L.K."/>
            <person name="Hellsten U."/>
            <person name="Chapman J."/>
            <person name="Simakov O."/>
            <person name="Rensing S.A."/>
            <person name="Terry A."/>
            <person name="Pangilinan J."/>
            <person name="Kapitonov V."/>
            <person name="Jurka J."/>
            <person name="Salamov A."/>
            <person name="Shapiro H."/>
            <person name="Schmutz J."/>
            <person name="Grimwood J."/>
            <person name="Lindquist E."/>
            <person name="Lucas S."/>
            <person name="Grigoriev I.V."/>
            <person name="Schmitt R."/>
            <person name="Kirk D."/>
            <person name="Rokhsar D.S."/>
        </authorList>
    </citation>
    <scope>NUCLEOTIDE SEQUENCE [LARGE SCALE GENOMIC DNA]</scope>
    <source>
        <strain evidence="4">f. Nagariensis / Eve</strain>
    </source>
</reference>
<dbReference type="Proteomes" id="UP000001058">
    <property type="component" value="Unassembled WGS sequence"/>
</dbReference>
<organism evidence="4">
    <name type="scientific">Volvox carteri f. nagariensis</name>
    <dbReference type="NCBI Taxonomy" id="3068"/>
    <lineage>
        <taxon>Eukaryota</taxon>
        <taxon>Viridiplantae</taxon>
        <taxon>Chlorophyta</taxon>
        <taxon>core chlorophytes</taxon>
        <taxon>Chlorophyceae</taxon>
        <taxon>CS clade</taxon>
        <taxon>Chlamydomonadales</taxon>
        <taxon>Volvocaceae</taxon>
        <taxon>Volvox</taxon>
    </lineage>
</organism>